<keyword evidence="5 7" id="KW-1133">Transmembrane helix</keyword>
<dbReference type="InterPro" id="IPR007182">
    <property type="entry name" value="MnhB"/>
</dbReference>
<reference evidence="10 11" key="2">
    <citation type="submission" date="2018-06" db="EMBL/GenBank/DDBJ databases">
        <title>Metagenomic assembly of (sub)arctic Cyanobacteria and their associated microbiome from non-axenic cultures.</title>
        <authorList>
            <person name="Baurain D."/>
        </authorList>
    </citation>
    <scope>NUCLEOTIDE SEQUENCE [LARGE SCALE GENOMIC DNA]</scope>
    <source>
        <strain evidence="10">ULC027bin1</strain>
    </source>
</reference>
<keyword evidence="8" id="KW-0732">Signal</keyword>
<evidence type="ECO:0000256" key="5">
    <source>
        <dbReference type="ARBA" id="ARBA00022989"/>
    </source>
</evidence>
<feature type="chain" id="PRO_5016056931" evidence="8">
    <location>
        <begin position="28"/>
        <end position="225"/>
    </location>
</feature>
<comment type="similarity">
    <text evidence="2">Belongs to the CPA3 antiporters (TC 2.A.63) subunit B family.</text>
</comment>
<dbReference type="GO" id="GO:0005886">
    <property type="term" value="C:plasma membrane"/>
    <property type="evidence" value="ECO:0007669"/>
    <property type="project" value="UniProtKB-SubCell"/>
</dbReference>
<dbReference type="PANTHER" id="PTHR33932">
    <property type="entry name" value="NA(+)/H(+) ANTIPORTER SUBUNIT B"/>
    <property type="match status" value="1"/>
</dbReference>
<evidence type="ECO:0000256" key="4">
    <source>
        <dbReference type="ARBA" id="ARBA00022692"/>
    </source>
</evidence>
<dbReference type="InterPro" id="IPR050622">
    <property type="entry name" value="CPA3_antiporter_subunitB"/>
</dbReference>
<dbReference type="Proteomes" id="UP000249794">
    <property type="component" value="Unassembled WGS sequence"/>
</dbReference>
<evidence type="ECO:0000256" key="6">
    <source>
        <dbReference type="ARBA" id="ARBA00023136"/>
    </source>
</evidence>
<feature type="transmembrane region" description="Helical" evidence="7">
    <location>
        <begin position="100"/>
        <end position="121"/>
    </location>
</feature>
<accession>A0A2W4ZC54</accession>
<feature type="transmembrane region" description="Helical" evidence="7">
    <location>
        <begin position="62"/>
        <end position="80"/>
    </location>
</feature>
<feature type="transmembrane region" description="Helical" evidence="7">
    <location>
        <begin position="198"/>
        <end position="219"/>
    </location>
</feature>
<dbReference type="Pfam" id="PF04039">
    <property type="entry name" value="MnhB"/>
    <property type="match status" value="1"/>
</dbReference>
<dbReference type="NCBIfam" id="NF009219">
    <property type="entry name" value="PRK12567.1-3"/>
    <property type="match status" value="1"/>
</dbReference>
<evidence type="ECO:0000259" key="9">
    <source>
        <dbReference type="Pfam" id="PF04039"/>
    </source>
</evidence>
<evidence type="ECO:0000256" key="2">
    <source>
        <dbReference type="ARBA" id="ARBA00009425"/>
    </source>
</evidence>
<dbReference type="AlphaFoldDB" id="A0A2W4ZC54"/>
<keyword evidence="3" id="KW-1003">Cell membrane</keyword>
<evidence type="ECO:0000256" key="7">
    <source>
        <dbReference type="SAM" id="Phobius"/>
    </source>
</evidence>
<keyword evidence="4 7" id="KW-0812">Transmembrane</keyword>
<organism evidence="10 11">
    <name type="scientific">Phormidesmis priestleyi</name>
    <dbReference type="NCBI Taxonomy" id="268141"/>
    <lineage>
        <taxon>Bacteria</taxon>
        <taxon>Bacillati</taxon>
        <taxon>Cyanobacteriota</taxon>
        <taxon>Cyanophyceae</taxon>
        <taxon>Leptolyngbyales</taxon>
        <taxon>Leptolyngbyaceae</taxon>
        <taxon>Phormidesmis</taxon>
    </lineage>
</organism>
<name>A0A2W4ZC54_9CYAN</name>
<feature type="domain" description="Na+/H+ antiporter MnhB subunit-related protein" evidence="9">
    <location>
        <begin position="99"/>
        <end position="212"/>
    </location>
</feature>
<feature type="signal peptide" evidence="8">
    <location>
        <begin position="1"/>
        <end position="27"/>
    </location>
</feature>
<reference evidence="11" key="1">
    <citation type="submission" date="2018-04" db="EMBL/GenBank/DDBJ databases">
        <authorList>
            <person name="Cornet L."/>
        </authorList>
    </citation>
    <scope>NUCLEOTIDE SEQUENCE [LARGE SCALE GENOMIC DNA]</scope>
</reference>
<gene>
    <name evidence="10" type="ORF">DCF15_09295</name>
</gene>
<comment type="subcellular location">
    <subcellularLocation>
        <location evidence="1">Cell membrane</location>
        <topology evidence="1">Multi-pass membrane protein</topology>
    </subcellularLocation>
</comment>
<evidence type="ECO:0000313" key="11">
    <source>
        <dbReference type="Proteomes" id="UP000249794"/>
    </source>
</evidence>
<dbReference type="PANTHER" id="PTHR33932:SF4">
    <property type="entry name" value="NA(+)_H(+) ANTIPORTER SUBUNIT B"/>
    <property type="match status" value="1"/>
</dbReference>
<proteinExistence type="inferred from homology"/>
<sequence>MKWLYITAGIALPIKILLFSDSSASVAADPLMITTAFKTIVQESHIPNAVSGIIFRNRLYDTIFEVVVFTIAIMGVRFLLANERPTETVYQFTDYPSVVLARLGATIAALVSVELAIRGHLSPGGGFAAGVAGGTAIGLVAITSSVDWMEAIYQRWHASAWEKISVLVFIVLAVLSLVGVDFPSGELGTLLSGGWIPLLNSLVAIKVALGSWAAILMFIRYRGLL</sequence>
<feature type="transmembrane region" description="Helical" evidence="7">
    <location>
        <begin position="127"/>
        <end position="148"/>
    </location>
</feature>
<dbReference type="EMBL" id="QBMP01000078">
    <property type="protein sequence ID" value="PZO56261.1"/>
    <property type="molecule type" value="Genomic_DNA"/>
</dbReference>
<evidence type="ECO:0000256" key="3">
    <source>
        <dbReference type="ARBA" id="ARBA00022475"/>
    </source>
</evidence>
<evidence type="ECO:0000256" key="1">
    <source>
        <dbReference type="ARBA" id="ARBA00004651"/>
    </source>
</evidence>
<evidence type="ECO:0000256" key="8">
    <source>
        <dbReference type="SAM" id="SignalP"/>
    </source>
</evidence>
<evidence type="ECO:0000313" key="10">
    <source>
        <dbReference type="EMBL" id="PZO56261.1"/>
    </source>
</evidence>
<feature type="transmembrane region" description="Helical" evidence="7">
    <location>
        <begin position="160"/>
        <end position="178"/>
    </location>
</feature>
<protein>
    <submittedName>
        <fullName evidence="10">Cation:proton antiporter</fullName>
    </submittedName>
</protein>
<keyword evidence="6 7" id="KW-0472">Membrane</keyword>
<comment type="caution">
    <text evidence="10">The sequence shown here is derived from an EMBL/GenBank/DDBJ whole genome shotgun (WGS) entry which is preliminary data.</text>
</comment>